<feature type="non-terminal residue" evidence="1">
    <location>
        <position position="1"/>
    </location>
</feature>
<accession>A0ABN8QDN5</accession>
<keyword evidence="2" id="KW-1185">Reference proteome</keyword>
<name>A0ABN8QDN5_9CNID</name>
<reference evidence="1 2" key="1">
    <citation type="submission" date="2022-05" db="EMBL/GenBank/DDBJ databases">
        <authorList>
            <consortium name="Genoscope - CEA"/>
            <person name="William W."/>
        </authorList>
    </citation>
    <scope>NUCLEOTIDE SEQUENCE [LARGE SCALE GENOMIC DNA]</scope>
</reference>
<comment type="caution">
    <text evidence="1">The sequence shown here is derived from an EMBL/GenBank/DDBJ whole genome shotgun (WGS) entry which is preliminary data.</text>
</comment>
<gene>
    <name evidence="1" type="ORF">PLOB_00003740</name>
</gene>
<sequence length="104" mass="12320">NLKKQQILKLRTMQRAHERIMARSNQSTRYHGNNMQTQMELGWFFGEKNRQPLDNQHYVQDAPRTYKEPRKTKDEMKGGLGWFPKTVTMSRKSGPVEKRIISSL</sequence>
<dbReference type="Proteomes" id="UP001159405">
    <property type="component" value="Unassembled WGS sequence"/>
</dbReference>
<dbReference type="EMBL" id="CALNXK010000114">
    <property type="protein sequence ID" value="CAH3159750.1"/>
    <property type="molecule type" value="Genomic_DNA"/>
</dbReference>
<protein>
    <submittedName>
        <fullName evidence="1">Uncharacterized protein</fullName>
    </submittedName>
</protein>
<evidence type="ECO:0000313" key="1">
    <source>
        <dbReference type="EMBL" id="CAH3159750.1"/>
    </source>
</evidence>
<evidence type="ECO:0000313" key="2">
    <source>
        <dbReference type="Proteomes" id="UP001159405"/>
    </source>
</evidence>
<proteinExistence type="predicted"/>
<organism evidence="1 2">
    <name type="scientific">Porites lobata</name>
    <dbReference type="NCBI Taxonomy" id="104759"/>
    <lineage>
        <taxon>Eukaryota</taxon>
        <taxon>Metazoa</taxon>
        <taxon>Cnidaria</taxon>
        <taxon>Anthozoa</taxon>
        <taxon>Hexacorallia</taxon>
        <taxon>Scleractinia</taxon>
        <taxon>Fungiina</taxon>
        <taxon>Poritidae</taxon>
        <taxon>Porites</taxon>
    </lineage>
</organism>